<dbReference type="RefSeq" id="WP_104358712.1">
    <property type="nucleotide sequence ID" value="NZ_CP064338.1"/>
</dbReference>
<evidence type="ECO:0000313" key="2">
    <source>
        <dbReference type="EMBL" id="PPE68619.1"/>
    </source>
</evidence>
<protein>
    <submittedName>
        <fullName evidence="2">FkbM family methyltransferase</fullName>
    </submittedName>
</protein>
<name>A0A2S5T122_9BURK</name>
<dbReference type="SUPFAM" id="SSF53335">
    <property type="entry name" value="S-adenosyl-L-methionine-dependent methyltransferases"/>
    <property type="match status" value="1"/>
</dbReference>
<keyword evidence="3" id="KW-1185">Reference proteome</keyword>
<dbReference type="AlphaFoldDB" id="A0A2S5T122"/>
<evidence type="ECO:0000259" key="1">
    <source>
        <dbReference type="Pfam" id="PF05050"/>
    </source>
</evidence>
<reference evidence="2 3" key="1">
    <citation type="submission" date="2018-02" db="EMBL/GenBank/DDBJ databases">
        <title>Reclassifiation of [Polyangium] brachysporum DSM 7029 as Guopingzhaonella breviflexa gen. nov., sp. nov., a member of the family Comamonadaceae.</title>
        <authorList>
            <person name="Tang B."/>
        </authorList>
    </citation>
    <scope>NUCLEOTIDE SEQUENCE [LARGE SCALE GENOMIC DNA]</scope>
    <source>
        <strain evidence="2 3">DSM 15344</strain>
    </source>
</reference>
<keyword evidence="2" id="KW-0489">Methyltransferase</keyword>
<proteinExistence type="predicted"/>
<dbReference type="GO" id="GO:0008168">
    <property type="term" value="F:methyltransferase activity"/>
    <property type="evidence" value="ECO:0007669"/>
    <property type="project" value="UniProtKB-KW"/>
</dbReference>
<dbReference type="NCBIfam" id="TIGR01444">
    <property type="entry name" value="fkbM_fam"/>
    <property type="match status" value="1"/>
</dbReference>
<dbReference type="GO" id="GO:0032259">
    <property type="term" value="P:methylation"/>
    <property type="evidence" value="ECO:0007669"/>
    <property type="project" value="UniProtKB-KW"/>
</dbReference>
<accession>A0A2S5T122</accession>
<dbReference type="PANTHER" id="PTHR34203">
    <property type="entry name" value="METHYLTRANSFERASE, FKBM FAMILY PROTEIN"/>
    <property type="match status" value="1"/>
</dbReference>
<dbReference type="Gene3D" id="3.40.50.150">
    <property type="entry name" value="Vaccinia Virus protein VP39"/>
    <property type="match status" value="1"/>
</dbReference>
<dbReference type="InterPro" id="IPR052514">
    <property type="entry name" value="SAM-dependent_MTase"/>
</dbReference>
<dbReference type="PANTHER" id="PTHR34203:SF15">
    <property type="entry name" value="SLL1173 PROTEIN"/>
    <property type="match status" value="1"/>
</dbReference>
<comment type="caution">
    <text evidence="2">The sequence shown here is derived from an EMBL/GenBank/DDBJ whole genome shotgun (WGS) entry which is preliminary data.</text>
</comment>
<dbReference type="InterPro" id="IPR006342">
    <property type="entry name" value="FkbM_mtfrase"/>
</dbReference>
<dbReference type="Proteomes" id="UP000239406">
    <property type="component" value="Unassembled WGS sequence"/>
</dbReference>
<keyword evidence="2" id="KW-0808">Transferase</keyword>
<dbReference type="EMBL" id="PSNY01000022">
    <property type="protein sequence ID" value="PPE68619.1"/>
    <property type="molecule type" value="Genomic_DNA"/>
</dbReference>
<feature type="domain" description="Methyltransferase FkbM" evidence="1">
    <location>
        <begin position="49"/>
        <end position="200"/>
    </location>
</feature>
<dbReference type="Pfam" id="PF05050">
    <property type="entry name" value="Methyltransf_21"/>
    <property type="match status" value="1"/>
</dbReference>
<gene>
    <name evidence="2" type="ORF">C1702_15950</name>
</gene>
<dbReference type="InterPro" id="IPR029063">
    <property type="entry name" value="SAM-dependent_MTases_sf"/>
</dbReference>
<sequence>MKQAFKEWAKALVPAPWLTQWQVRRTLRRSPEAEMRLLPALCRAGTFVDVGANLGHWSGWAARMFAQVHAFEPLPALAIALRRAAPPHVTVHELALSDREGVGRFAVPIYRGRPWMTRASLERDANSGFDDETVVHVRVAPLDQLQLRDVDVIKIDVEGHEAAVLAGARQTLQRERPTLIVEIEERHHPGGSEPVIEALQTRGYMCCYLRGRRIETYRPGSMAELQPVQARPLPGREPPAAGYVNNFFFVPVERAYEVEAMERLLGVPPSPAEPEASAA</sequence>
<evidence type="ECO:0000313" key="3">
    <source>
        <dbReference type="Proteomes" id="UP000239406"/>
    </source>
</evidence>
<organism evidence="2 3">
    <name type="scientific">Caldimonas thermodepolymerans</name>
    <dbReference type="NCBI Taxonomy" id="215580"/>
    <lineage>
        <taxon>Bacteria</taxon>
        <taxon>Pseudomonadati</taxon>
        <taxon>Pseudomonadota</taxon>
        <taxon>Betaproteobacteria</taxon>
        <taxon>Burkholderiales</taxon>
        <taxon>Sphaerotilaceae</taxon>
        <taxon>Caldimonas</taxon>
    </lineage>
</organism>